<feature type="compositionally biased region" description="Basic and acidic residues" evidence="2">
    <location>
        <begin position="215"/>
        <end position="230"/>
    </location>
</feature>
<comment type="caution">
    <text evidence="3">The sequence shown here is derived from an EMBL/GenBank/DDBJ whole genome shotgun (WGS) entry which is preliminary data.</text>
</comment>
<dbReference type="Proteomes" id="UP000023152">
    <property type="component" value="Unassembled WGS sequence"/>
</dbReference>
<protein>
    <submittedName>
        <fullName evidence="3">Uncharacterized protein</fullName>
    </submittedName>
</protein>
<name>X6N8M7_RETFI</name>
<proteinExistence type="predicted"/>
<gene>
    <name evidence="3" type="ORF">RFI_15095</name>
</gene>
<evidence type="ECO:0000313" key="3">
    <source>
        <dbReference type="EMBL" id="ETO22109.1"/>
    </source>
</evidence>
<dbReference type="EMBL" id="ASPP01011028">
    <property type="protein sequence ID" value="ETO22109.1"/>
    <property type="molecule type" value="Genomic_DNA"/>
</dbReference>
<organism evidence="3 4">
    <name type="scientific">Reticulomyxa filosa</name>
    <dbReference type="NCBI Taxonomy" id="46433"/>
    <lineage>
        <taxon>Eukaryota</taxon>
        <taxon>Sar</taxon>
        <taxon>Rhizaria</taxon>
        <taxon>Retaria</taxon>
        <taxon>Foraminifera</taxon>
        <taxon>Monothalamids</taxon>
        <taxon>Reticulomyxidae</taxon>
        <taxon>Reticulomyxa</taxon>
    </lineage>
</organism>
<keyword evidence="4" id="KW-1185">Reference proteome</keyword>
<keyword evidence="1" id="KW-0175">Coiled coil</keyword>
<feature type="compositionally biased region" description="Polar residues" evidence="2">
    <location>
        <begin position="231"/>
        <end position="240"/>
    </location>
</feature>
<accession>X6N8M7</accession>
<dbReference type="AlphaFoldDB" id="X6N8M7"/>
<evidence type="ECO:0000256" key="1">
    <source>
        <dbReference type="SAM" id="Coils"/>
    </source>
</evidence>
<feature type="coiled-coil region" evidence="1">
    <location>
        <begin position="48"/>
        <end position="82"/>
    </location>
</feature>
<feature type="region of interest" description="Disordered" evidence="2">
    <location>
        <begin position="214"/>
        <end position="244"/>
    </location>
</feature>
<sequence length="290" mass="33180">MEQLRHVEKVMTQIPKKNGLSVNSKMSQLNVGEQIFPIDSLLAVQIEKDGLIDLLKALTGRLEKVENEHEKLSQTIMKYISDNKVQEQVLETKHEPRQNIKTSSQILDSTALNNDLHEKITHILSRLENVEKVQPLDPWVLHTEELDKKIGELSKVVEECKLEHSTLTNEWKSKRFTAFTCESITLCNLEKSPTFIPVGGIQISNNAINNIQQDPESKSDIESTENKEDLQSNQANATQFNEDREIQNGRDHLEANEYVKFSEQLEQLRAQLLSEIDQLKDQVLIFVCAV</sequence>
<reference evidence="3 4" key="1">
    <citation type="journal article" date="2013" name="Curr. Biol.">
        <title>The Genome of the Foraminiferan Reticulomyxa filosa.</title>
        <authorList>
            <person name="Glockner G."/>
            <person name="Hulsmann N."/>
            <person name="Schleicher M."/>
            <person name="Noegel A.A."/>
            <person name="Eichinger L."/>
            <person name="Gallinger C."/>
            <person name="Pawlowski J."/>
            <person name="Sierra R."/>
            <person name="Euteneuer U."/>
            <person name="Pillet L."/>
            <person name="Moustafa A."/>
            <person name="Platzer M."/>
            <person name="Groth M."/>
            <person name="Szafranski K."/>
            <person name="Schliwa M."/>
        </authorList>
    </citation>
    <scope>NUCLEOTIDE SEQUENCE [LARGE SCALE GENOMIC DNA]</scope>
</reference>
<evidence type="ECO:0000256" key="2">
    <source>
        <dbReference type="SAM" id="MobiDB-lite"/>
    </source>
</evidence>
<evidence type="ECO:0000313" key="4">
    <source>
        <dbReference type="Proteomes" id="UP000023152"/>
    </source>
</evidence>